<accession>A0A3R8MPH0</accession>
<name>A0A3R8MPH0_9BURK</name>
<evidence type="ECO:0000313" key="3">
    <source>
        <dbReference type="EMBL" id="RRN43507.1"/>
    </source>
</evidence>
<feature type="region of interest" description="Disordered" evidence="1">
    <location>
        <begin position="246"/>
        <end position="265"/>
    </location>
</feature>
<organism evidence="3 4">
    <name type="scientific">Lautropia dentalis</name>
    <dbReference type="NCBI Taxonomy" id="2490857"/>
    <lineage>
        <taxon>Bacteria</taxon>
        <taxon>Pseudomonadati</taxon>
        <taxon>Pseudomonadota</taxon>
        <taxon>Betaproteobacteria</taxon>
        <taxon>Burkholderiales</taxon>
        <taxon>Burkholderiaceae</taxon>
        <taxon>Lautropia</taxon>
    </lineage>
</organism>
<protein>
    <submittedName>
        <fullName evidence="3">Uncharacterized protein</fullName>
    </submittedName>
</protein>
<evidence type="ECO:0000313" key="4">
    <source>
        <dbReference type="Proteomes" id="UP000270261"/>
    </source>
</evidence>
<feature type="compositionally biased region" description="Polar residues" evidence="1">
    <location>
        <begin position="39"/>
        <end position="48"/>
    </location>
</feature>
<feature type="signal peptide" evidence="2">
    <location>
        <begin position="1"/>
        <end position="28"/>
    </location>
</feature>
<dbReference type="PROSITE" id="PS51257">
    <property type="entry name" value="PROKAR_LIPOPROTEIN"/>
    <property type="match status" value="1"/>
</dbReference>
<feature type="chain" id="PRO_5018637266" evidence="2">
    <location>
        <begin position="29"/>
        <end position="371"/>
    </location>
</feature>
<dbReference type="EMBL" id="RRUE01000002">
    <property type="protein sequence ID" value="RRN43507.1"/>
    <property type="molecule type" value="Genomic_DNA"/>
</dbReference>
<dbReference type="OrthoDB" id="9997594at2"/>
<dbReference type="RefSeq" id="WP_125095718.1">
    <property type="nucleotide sequence ID" value="NZ_RRUE01000002.1"/>
</dbReference>
<keyword evidence="2" id="KW-0732">Signal</keyword>
<dbReference type="Proteomes" id="UP000270261">
    <property type="component" value="Unassembled WGS sequence"/>
</dbReference>
<feature type="region of interest" description="Disordered" evidence="1">
    <location>
        <begin position="27"/>
        <end position="54"/>
    </location>
</feature>
<keyword evidence="4" id="KW-1185">Reference proteome</keyword>
<feature type="compositionally biased region" description="Low complexity" evidence="1">
    <location>
        <begin position="27"/>
        <end position="36"/>
    </location>
</feature>
<feature type="compositionally biased region" description="Polar residues" evidence="1">
    <location>
        <begin position="253"/>
        <end position="265"/>
    </location>
</feature>
<comment type="caution">
    <text evidence="3">The sequence shown here is derived from an EMBL/GenBank/DDBJ whole genome shotgun (WGS) entry which is preliminary data.</text>
</comment>
<sequence length="371" mass="39952">MFKLKYHIPLTAAALLVLAACGSGTDSASSTTDPATKAVSGTNASSAPAATRKDNAVIQNAVETGNPTAIAETASNDEGAGALAASAETAATPPINNDYVRGDVLLTMLAQRTCTPVALSDKAIDGIGLPKAQQEEYPEILADLALATSNYSPSGKPQHTWKNGNTTINFPPGPKYTECFSTFYQSYVAPKSGENVLREVSYVDYHQNTNKKAPKAFNYWEGKVPIQYDENGFSIGRELQGIVNVDRGEEGNPKTNTGPDEQATLTSNTSFSAQRTSAVPYGVLQQWRDAAGRSNRLMLVKGNTGQAKLCWNNNMTGVKRLHCTVFSAEQNWTYGDPLYVHDHYLIEDRTPYGETGLINFTYHGAVIPAQN</sequence>
<gene>
    <name evidence="3" type="ORF">EHV23_08620</name>
</gene>
<evidence type="ECO:0000256" key="1">
    <source>
        <dbReference type="SAM" id="MobiDB-lite"/>
    </source>
</evidence>
<evidence type="ECO:0000256" key="2">
    <source>
        <dbReference type="SAM" id="SignalP"/>
    </source>
</evidence>
<dbReference type="AlphaFoldDB" id="A0A3R8MPH0"/>
<proteinExistence type="predicted"/>
<reference evidence="3 4" key="1">
    <citation type="submission" date="2018-11" db="EMBL/GenBank/DDBJ databases">
        <title>Genome sequencing of Lautropia sp. KCOM 2505 (= ChDC F240).</title>
        <authorList>
            <person name="Kook J.-K."/>
            <person name="Park S.-N."/>
            <person name="Lim Y.K."/>
        </authorList>
    </citation>
    <scope>NUCLEOTIDE SEQUENCE [LARGE SCALE GENOMIC DNA]</scope>
    <source>
        <strain evidence="3 4">KCOM 2505</strain>
    </source>
</reference>